<feature type="transmembrane region" description="Helical" evidence="5">
    <location>
        <begin position="41"/>
        <end position="64"/>
    </location>
</feature>
<evidence type="ECO:0008006" key="8">
    <source>
        <dbReference type="Google" id="ProtNLM"/>
    </source>
</evidence>
<accession>A0A916JF87</accession>
<dbReference type="GO" id="GO:0016020">
    <property type="term" value="C:membrane"/>
    <property type="evidence" value="ECO:0007669"/>
    <property type="project" value="UniProtKB-SubCell"/>
</dbReference>
<reference evidence="6" key="1">
    <citation type="submission" date="2021-04" db="EMBL/GenBank/DDBJ databases">
        <authorList>
            <person name="Rodrigo-Torres L."/>
            <person name="Arahal R. D."/>
            <person name="Lucena T."/>
        </authorList>
    </citation>
    <scope>NUCLEOTIDE SEQUENCE</scope>
    <source>
        <strain evidence="6">CECT 9275</strain>
    </source>
</reference>
<comment type="subcellular location">
    <subcellularLocation>
        <location evidence="1">Membrane</location>
        <topology evidence="1">Multi-pass membrane protein</topology>
    </subcellularLocation>
</comment>
<dbReference type="Proteomes" id="UP000680038">
    <property type="component" value="Unassembled WGS sequence"/>
</dbReference>
<comment type="caution">
    <text evidence="6">The sequence shown here is derived from an EMBL/GenBank/DDBJ whole genome shotgun (WGS) entry which is preliminary data.</text>
</comment>
<feature type="transmembrane region" description="Helical" evidence="5">
    <location>
        <begin position="99"/>
        <end position="115"/>
    </location>
</feature>
<organism evidence="6 7">
    <name type="scientific">Dyadobacter helix</name>
    <dbReference type="NCBI Taxonomy" id="2822344"/>
    <lineage>
        <taxon>Bacteria</taxon>
        <taxon>Pseudomonadati</taxon>
        <taxon>Bacteroidota</taxon>
        <taxon>Cytophagia</taxon>
        <taxon>Cytophagales</taxon>
        <taxon>Spirosomataceae</taxon>
        <taxon>Dyadobacter</taxon>
    </lineage>
</organism>
<dbReference type="Pfam" id="PF13564">
    <property type="entry name" value="DoxX_2"/>
    <property type="match status" value="1"/>
</dbReference>
<keyword evidence="3 5" id="KW-1133">Transmembrane helix</keyword>
<dbReference type="RefSeq" id="WP_215238875.1">
    <property type="nucleotide sequence ID" value="NZ_CAJRAF010000002.1"/>
</dbReference>
<keyword evidence="2 5" id="KW-0812">Transmembrane</keyword>
<dbReference type="InterPro" id="IPR032808">
    <property type="entry name" value="DoxX"/>
</dbReference>
<evidence type="ECO:0000256" key="2">
    <source>
        <dbReference type="ARBA" id="ARBA00022692"/>
    </source>
</evidence>
<proteinExistence type="predicted"/>
<keyword evidence="4 5" id="KW-0472">Membrane</keyword>
<feature type="transmembrane region" description="Helical" evidence="5">
    <location>
        <begin position="7"/>
        <end position="29"/>
    </location>
</feature>
<evidence type="ECO:0000256" key="4">
    <source>
        <dbReference type="ARBA" id="ARBA00023136"/>
    </source>
</evidence>
<dbReference type="EMBL" id="CAJRAF010000002">
    <property type="protein sequence ID" value="CAG4999405.1"/>
    <property type="molecule type" value="Genomic_DNA"/>
</dbReference>
<feature type="transmembrane region" description="Helical" evidence="5">
    <location>
        <begin position="73"/>
        <end position="93"/>
    </location>
</feature>
<gene>
    <name evidence="6" type="ORF">DYBT9275_02219</name>
</gene>
<evidence type="ECO:0000313" key="7">
    <source>
        <dbReference type="Proteomes" id="UP000680038"/>
    </source>
</evidence>
<evidence type="ECO:0000256" key="1">
    <source>
        <dbReference type="ARBA" id="ARBA00004141"/>
    </source>
</evidence>
<evidence type="ECO:0000313" key="6">
    <source>
        <dbReference type="EMBL" id="CAG4999405.1"/>
    </source>
</evidence>
<evidence type="ECO:0000256" key="5">
    <source>
        <dbReference type="SAM" id="Phobius"/>
    </source>
</evidence>
<dbReference type="PIRSF" id="PIRSF030066">
    <property type="entry name" value="UCP030066"/>
    <property type="match status" value="1"/>
</dbReference>
<name>A0A916JF87_9BACT</name>
<keyword evidence="7" id="KW-1185">Reference proteome</keyword>
<sequence length="127" mass="14326">MTKRNKIIYWIATVWLALGMTSTGIVQVMKIKEETDMMARLGYPLYFLTIIGVWKLLGVVAILVPKFPLVKEWAYAGFFFVMSGAVVSHLAVGDAAKDFFGPVLLIILTVVSWYFRPHSRKLITADI</sequence>
<protein>
    <recommendedName>
        <fullName evidence="8">DoxX-like family protein</fullName>
    </recommendedName>
</protein>
<dbReference type="InterPro" id="IPR016944">
    <property type="entry name" value="UCP030066"/>
</dbReference>
<dbReference type="AlphaFoldDB" id="A0A916JF87"/>
<evidence type="ECO:0000256" key="3">
    <source>
        <dbReference type="ARBA" id="ARBA00022989"/>
    </source>
</evidence>